<feature type="compositionally biased region" description="Acidic residues" evidence="3">
    <location>
        <begin position="242"/>
        <end position="263"/>
    </location>
</feature>
<reference evidence="5" key="2">
    <citation type="submission" date="2025-09" db="UniProtKB">
        <authorList>
            <consortium name="Ensembl"/>
        </authorList>
    </citation>
    <scope>IDENTIFICATION</scope>
</reference>
<feature type="domain" description="Fcf2 pre-rRNA processing C-terminal" evidence="4">
    <location>
        <begin position="433"/>
        <end position="522"/>
    </location>
</feature>
<feature type="region of interest" description="Disordered" evidence="3">
    <location>
        <begin position="545"/>
        <end position="565"/>
    </location>
</feature>
<evidence type="ECO:0000256" key="3">
    <source>
        <dbReference type="SAM" id="MobiDB-lite"/>
    </source>
</evidence>
<feature type="region of interest" description="Disordered" evidence="3">
    <location>
        <begin position="311"/>
        <end position="336"/>
    </location>
</feature>
<dbReference type="STRING" id="109280.ENSHCOP00000018128"/>
<dbReference type="PANTHER" id="PTHR21686">
    <property type="entry name" value="DEOXYNUCLEOTIDYLTRANSFERASE TERMINAL-INTERACTING PROTEIN 2"/>
    <property type="match status" value="1"/>
</dbReference>
<feature type="compositionally biased region" description="Acidic residues" evidence="3">
    <location>
        <begin position="113"/>
        <end position="122"/>
    </location>
</feature>
<evidence type="ECO:0000256" key="1">
    <source>
        <dbReference type="ARBA" id="ARBA00004604"/>
    </source>
</evidence>
<dbReference type="InterPro" id="IPR014810">
    <property type="entry name" value="Fcf2_C"/>
</dbReference>
<keyword evidence="6" id="KW-1185">Reference proteome</keyword>
<dbReference type="Ensembl" id="ENSHCOT00000012033.1">
    <property type="protein sequence ID" value="ENSHCOP00000018128.1"/>
    <property type="gene ID" value="ENSHCOG00000002441.1"/>
</dbReference>
<dbReference type="PANTHER" id="PTHR21686:SF12">
    <property type="entry name" value="DEOXYNUCLEOTIDYLTRANSFERASE TERMINAL-INTERACTING PROTEIN 2"/>
    <property type="match status" value="1"/>
</dbReference>
<dbReference type="GeneTree" id="ENSGT00510000048142"/>
<name>A0A3Q2YKI4_HIPCM</name>
<dbReference type="GO" id="GO:0003723">
    <property type="term" value="F:RNA binding"/>
    <property type="evidence" value="ECO:0007669"/>
    <property type="project" value="TreeGrafter"/>
</dbReference>
<feature type="compositionally biased region" description="Acidic residues" evidence="3">
    <location>
        <begin position="62"/>
        <end position="76"/>
    </location>
</feature>
<dbReference type="AlphaFoldDB" id="A0A3Q2YKI4"/>
<proteinExistence type="predicted"/>
<dbReference type="Proteomes" id="UP000264820">
    <property type="component" value="Unplaced"/>
</dbReference>
<feature type="region of interest" description="Disordered" evidence="3">
    <location>
        <begin position="52"/>
        <end position="280"/>
    </location>
</feature>
<feature type="compositionally biased region" description="Acidic residues" evidence="3">
    <location>
        <begin position="185"/>
        <end position="194"/>
    </location>
</feature>
<dbReference type="GO" id="GO:0005730">
    <property type="term" value="C:nucleolus"/>
    <property type="evidence" value="ECO:0007669"/>
    <property type="project" value="UniProtKB-SubCell"/>
</dbReference>
<feature type="region of interest" description="Disordered" evidence="3">
    <location>
        <begin position="378"/>
        <end position="431"/>
    </location>
</feature>
<keyword evidence="2" id="KW-0539">Nucleus</keyword>
<feature type="compositionally biased region" description="Basic and acidic residues" evidence="3">
    <location>
        <begin position="97"/>
        <end position="109"/>
    </location>
</feature>
<reference evidence="5" key="1">
    <citation type="submission" date="2025-08" db="UniProtKB">
        <authorList>
            <consortium name="Ensembl"/>
        </authorList>
    </citation>
    <scope>IDENTIFICATION</scope>
</reference>
<evidence type="ECO:0000259" key="4">
    <source>
        <dbReference type="Pfam" id="PF08698"/>
    </source>
</evidence>
<evidence type="ECO:0000313" key="5">
    <source>
        <dbReference type="Ensembl" id="ENSHCOP00000018128.1"/>
    </source>
</evidence>
<evidence type="ECO:0000313" key="6">
    <source>
        <dbReference type="Proteomes" id="UP000264820"/>
    </source>
</evidence>
<organism evidence="5 6">
    <name type="scientific">Hippocampus comes</name>
    <name type="common">Tiger tail seahorse</name>
    <dbReference type="NCBI Taxonomy" id="109280"/>
    <lineage>
        <taxon>Eukaryota</taxon>
        <taxon>Metazoa</taxon>
        <taxon>Chordata</taxon>
        <taxon>Craniata</taxon>
        <taxon>Vertebrata</taxon>
        <taxon>Euteleostomi</taxon>
        <taxon>Actinopterygii</taxon>
        <taxon>Neopterygii</taxon>
        <taxon>Teleostei</taxon>
        <taxon>Neoteleostei</taxon>
        <taxon>Acanthomorphata</taxon>
        <taxon>Syngnathiaria</taxon>
        <taxon>Syngnathiformes</taxon>
        <taxon>Syngnathoidei</taxon>
        <taxon>Syngnathidae</taxon>
        <taxon>Hippocampus</taxon>
    </lineage>
</organism>
<dbReference type="InterPro" id="IPR039883">
    <property type="entry name" value="Fcf2/DNTTIP2"/>
</dbReference>
<dbReference type="GO" id="GO:0006396">
    <property type="term" value="P:RNA processing"/>
    <property type="evidence" value="ECO:0007669"/>
    <property type="project" value="TreeGrafter"/>
</dbReference>
<protein>
    <submittedName>
        <fullName evidence="5">Deoxynucleotidyltransferase terminal interacting protein 2</fullName>
    </submittedName>
</protein>
<sequence>MLDSTVIAEDAEDRTLLVEVEQVNVTSAEAVVTQVGQDGEEVLVEAAVATAGQQGELSAEKLEEDASAVEDMEEETGPSPSGARCEDVGADDEEDENVRAEVSRDDHVVDSGTQEEEEDMEVEQVTRQEAIVESGKEEEGDDIGERKPKEAVASVDEQVTPDQFPPEGTEVTDKTSTSSPVASRDDEEEEELEKEEMGGTQGLSGKPEEATVTVVEQTTPKKSPLKDMKATKATKRVSLLESSEDEDEEEDEEEEEDQEDEDTGDRPGPCRKPTKEAVALESVDGLFVVDTRAGQEADEDYYTEHLTQENVVGAKQGEEEEEEEFVDEVADEDDDDCGEETLLLSTRNPLLKEMSTRIDPGINMRQLGGLYITFDGSKSKPGSSSVGQHKAKKDQDEVMKKSVMGSDFEKKDSVPPYSESKQALKQKRRLEREKTTGDAWFNMKAPELTKELKGDLKLLKMRASMDPKRFYKKNDRDGFPKYFQVATVEDNPIDFYHSRIPKKQRKRTMVEELLADAEFRRLVNIVNEVKFVSFLRALCSDLAGDASAERSQFTKKKKNKSDFTP</sequence>
<dbReference type="Pfam" id="PF08698">
    <property type="entry name" value="Fcf2"/>
    <property type="match status" value="1"/>
</dbReference>
<feature type="compositionally biased region" description="Acidic residues" evidence="3">
    <location>
        <begin position="318"/>
        <end position="336"/>
    </location>
</feature>
<evidence type="ECO:0000256" key="2">
    <source>
        <dbReference type="ARBA" id="ARBA00023242"/>
    </source>
</evidence>
<accession>A0A3Q2YKI4</accession>
<comment type="subcellular location">
    <subcellularLocation>
        <location evidence="1">Nucleus</location>
        <location evidence="1">Nucleolus</location>
    </subcellularLocation>
</comment>